<dbReference type="SUPFAM" id="SSF47459">
    <property type="entry name" value="HLH, helix-loop-helix DNA-binding domain"/>
    <property type="match status" value="1"/>
</dbReference>
<evidence type="ECO:0000313" key="9">
    <source>
        <dbReference type="Proteomes" id="UP001188597"/>
    </source>
</evidence>
<reference evidence="8" key="1">
    <citation type="submission" date="2022-12" db="EMBL/GenBank/DDBJ databases">
        <title>Draft genome assemblies for two species of Escallonia (Escalloniales).</title>
        <authorList>
            <person name="Chanderbali A."/>
            <person name="Dervinis C."/>
            <person name="Anghel I."/>
            <person name="Soltis D."/>
            <person name="Soltis P."/>
            <person name="Zapata F."/>
        </authorList>
    </citation>
    <scope>NUCLEOTIDE SEQUENCE</scope>
    <source>
        <strain evidence="8">UCBG64.0493</strain>
        <tissue evidence="8">Leaf</tissue>
    </source>
</reference>
<dbReference type="PROSITE" id="PS50888">
    <property type="entry name" value="BHLH"/>
    <property type="match status" value="1"/>
</dbReference>
<dbReference type="EMBL" id="JAVXUP010000300">
    <property type="protein sequence ID" value="KAK3031579.1"/>
    <property type="molecule type" value="Genomic_DNA"/>
</dbReference>
<comment type="caution">
    <text evidence="8">The sequence shown here is derived from an EMBL/GenBank/DDBJ whole genome shotgun (WGS) entry which is preliminary data.</text>
</comment>
<dbReference type="Gene3D" id="4.10.280.10">
    <property type="entry name" value="Helix-loop-helix DNA-binding domain"/>
    <property type="match status" value="1"/>
</dbReference>
<keyword evidence="9" id="KW-1185">Reference proteome</keyword>
<dbReference type="Proteomes" id="UP001188597">
    <property type="component" value="Unassembled WGS sequence"/>
</dbReference>
<keyword evidence="3" id="KW-0238">DNA-binding</keyword>
<feature type="region of interest" description="Disordered" evidence="6">
    <location>
        <begin position="75"/>
        <end position="107"/>
    </location>
</feature>
<dbReference type="GO" id="GO:0046983">
    <property type="term" value="F:protein dimerization activity"/>
    <property type="evidence" value="ECO:0007669"/>
    <property type="project" value="InterPro"/>
</dbReference>
<name>A0AA88WRX9_9ASTE</name>
<evidence type="ECO:0000256" key="3">
    <source>
        <dbReference type="ARBA" id="ARBA00023125"/>
    </source>
</evidence>
<protein>
    <recommendedName>
        <fullName evidence="7">BHLH domain-containing protein</fullName>
    </recommendedName>
</protein>
<dbReference type="InterPro" id="IPR036638">
    <property type="entry name" value="HLH_DNA-bd_sf"/>
</dbReference>
<sequence length="384" mass="42727">MSQPVEDWDFTAESEHNHDNQDSNRDQSGTPLIPELNLWIQPPACSLPITETAAAGTYYSDIFKMLSNVELEGVPPEEATPSNNVAKQQVSRGILEKGESSLSGKKRKYSPSAEDILEDIFEHRVTQSEEIPFVTPIAVDEEEKFMAEPFDDWRRRRERSAEARNVSERKRRDRFKEKLKVLQGLIPHCRKLLLSVPLSLQRNTPSLLDDAIEYIKALQLQVQMLSTTHQVPYVLPQMQVPPQFSPLQPLTGPRMIGMYGLMPSHITTAFRNPLMLMRPLAISHSSAAGLPLFYGTGNTLPYPVHQSLHLPLASSLAGSSGIVPLQPLFPSFSHPFDHSRQREASASNTLAASLEDLLARNQRATPDNSAATGQVSSSEEPPPP</sequence>
<evidence type="ECO:0000256" key="1">
    <source>
        <dbReference type="ARBA" id="ARBA00004123"/>
    </source>
</evidence>
<gene>
    <name evidence="8" type="ORF">RJ639_036378</name>
</gene>
<dbReference type="PANTHER" id="PTHR45855">
    <property type="entry name" value="TRANSCRIPTION FACTOR PIF1-RELATED"/>
    <property type="match status" value="1"/>
</dbReference>
<proteinExistence type="predicted"/>
<feature type="compositionally biased region" description="Polar residues" evidence="6">
    <location>
        <begin position="362"/>
        <end position="384"/>
    </location>
</feature>
<evidence type="ECO:0000256" key="5">
    <source>
        <dbReference type="ARBA" id="ARBA00023242"/>
    </source>
</evidence>
<evidence type="ECO:0000256" key="4">
    <source>
        <dbReference type="ARBA" id="ARBA00023163"/>
    </source>
</evidence>
<evidence type="ECO:0000259" key="7">
    <source>
        <dbReference type="PROSITE" id="PS50888"/>
    </source>
</evidence>
<feature type="region of interest" description="Disordered" evidence="6">
    <location>
        <begin position="1"/>
        <end position="31"/>
    </location>
</feature>
<accession>A0AA88WRX9</accession>
<dbReference type="AlphaFoldDB" id="A0AA88WRX9"/>
<feature type="domain" description="BHLH" evidence="7">
    <location>
        <begin position="159"/>
        <end position="218"/>
    </location>
</feature>
<dbReference type="PANTHER" id="PTHR45855:SF6">
    <property type="entry name" value="TRANSCRIPTION FACTOR ALC"/>
    <property type="match status" value="1"/>
</dbReference>
<dbReference type="GO" id="GO:0003677">
    <property type="term" value="F:DNA binding"/>
    <property type="evidence" value="ECO:0007669"/>
    <property type="project" value="UniProtKB-KW"/>
</dbReference>
<dbReference type="SMART" id="SM00353">
    <property type="entry name" value="HLH"/>
    <property type="match status" value="1"/>
</dbReference>
<evidence type="ECO:0000256" key="2">
    <source>
        <dbReference type="ARBA" id="ARBA00023015"/>
    </source>
</evidence>
<feature type="compositionally biased region" description="Polar residues" evidence="6">
    <location>
        <begin position="80"/>
        <end position="91"/>
    </location>
</feature>
<dbReference type="GO" id="GO:0005634">
    <property type="term" value="C:nucleus"/>
    <property type="evidence" value="ECO:0007669"/>
    <property type="project" value="UniProtKB-SubCell"/>
</dbReference>
<feature type="region of interest" description="Disordered" evidence="6">
    <location>
        <begin position="359"/>
        <end position="384"/>
    </location>
</feature>
<keyword evidence="5" id="KW-0539">Nucleus</keyword>
<feature type="compositionally biased region" description="Basic and acidic residues" evidence="6">
    <location>
        <begin position="13"/>
        <end position="25"/>
    </location>
</feature>
<dbReference type="InterPro" id="IPR031066">
    <property type="entry name" value="bHLH_ALC-like_plant"/>
</dbReference>
<feature type="compositionally biased region" description="Acidic residues" evidence="6">
    <location>
        <begin position="1"/>
        <end position="12"/>
    </location>
</feature>
<organism evidence="8 9">
    <name type="scientific">Escallonia herrerae</name>
    <dbReference type="NCBI Taxonomy" id="1293975"/>
    <lineage>
        <taxon>Eukaryota</taxon>
        <taxon>Viridiplantae</taxon>
        <taxon>Streptophyta</taxon>
        <taxon>Embryophyta</taxon>
        <taxon>Tracheophyta</taxon>
        <taxon>Spermatophyta</taxon>
        <taxon>Magnoliopsida</taxon>
        <taxon>eudicotyledons</taxon>
        <taxon>Gunneridae</taxon>
        <taxon>Pentapetalae</taxon>
        <taxon>asterids</taxon>
        <taxon>campanulids</taxon>
        <taxon>Escalloniales</taxon>
        <taxon>Escalloniaceae</taxon>
        <taxon>Escallonia</taxon>
    </lineage>
</organism>
<keyword evidence="4" id="KW-0804">Transcription</keyword>
<dbReference type="Pfam" id="PF00010">
    <property type="entry name" value="HLH"/>
    <property type="match status" value="1"/>
</dbReference>
<evidence type="ECO:0000256" key="6">
    <source>
        <dbReference type="SAM" id="MobiDB-lite"/>
    </source>
</evidence>
<comment type="subcellular location">
    <subcellularLocation>
        <location evidence="1">Nucleus</location>
    </subcellularLocation>
</comment>
<keyword evidence="2" id="KW-0805">Transcription regulation</keyword>
<dbReference type="InterPro" id="IPR011598">
    <property type="entry name" value="bHLH_dom"/>
</dbReference>
<evidence type="ECO:0000313" key="8">
    <source>
        <dbReference type="EMBL" id="KAK3031579.1"/>
    </source>
</evidence>